<keyword evidence="1" id="KW-0547">Nucleotide-binding</keyword>
<keyword evidence="2" id="KW-0067">ATP-binding</keyword>
<dbReference type="PANTHER" id="PTHR30473">
    <property type="entry name" value="PROTEIN PHOH"/>
    <property type="match status" value="1"/>
</dbReference>
<evidence type="ECO:0000256" key="1">
    <source>
        <dbReference type="ARBA" id="ARBA00022741"/>
    </source>
</evidence>
<accession>A0A3G1L3N6</accession>
<evidence type="ECO:0000313" key="5">
    <source>
        <dbReference type="Proteomes" id="UP000274731"/>
    </source>
</evidence>
<sequence>MDGGDFQCELEDKIPITPDLFIIMALKSREKRRVRRQAEETFERLYQASNRNDILPFLPKNKRQSELWEALNRNTVTIAIGPSGVGKTLIALWWGLTEMSKGNLQKIYYVRSDVGCAHQRGRGALPGTMEEKMTPLIGPVYDNLAVMMRSSGAAEYLIQKKIIEPMMLEDVRGRSFNDCLIIFDEAQNALPENVKTVISRVGQDSKVVVTGDTRQIDLDVFRRENGLLDSYNRLAGLPSVGRVQFLREDIVRNGVIAAILEAYEV</sequence>
<feature type="domain" description="PhoH-like protein" evidence="3">
    <location>
        <begin position="59"/>
        <end position="264"/>
    </location>
</feature>
<organism evidence="4 5">
    <name type="scientific">Synechococcus phage S-CBWM1</name>
    <dbReference type="NCBI Taxonomy" id="2053653"/>
    <lineage>
        <taxon>Viruses</taxon>
        <taxon>Duplodnaviria</taxon>
        <taxon>Heunggongvirae</taxon>
        <taxon>Uroviricota</taxon>
        <taxon>Caudoviricetes</taxon>
        <taxon>Aokuangvirus</taxon>
        <taxon>Aokuangvirus SCBWM1</taxon>
    </lineage>
</organism>
<dbReference type="PANTHER" id="PTHR30473:SF2">
    <property type="entry name" value="PIN DOMAIN-CONTAINING PROTEIN"/>
    <property type="match status" value="1"/>
</dbReference>
<keyword evidence="5" id="KW-1185">Reference proteome</keyword>
<dbReference type="InterPro" id="IPR003714">
    <property type="entry name" value="PhoH"/>
</dbReference>
<dbReference type="SUPFAM" id="SSF52540">
    <property type="entry name" value="P-loop containing nucleoside triphosphate hydrolases"/>
    <property type="match status" value="1"/>
</dbReference>
<dbReference type="Gene3D" id="3.40.50.300">
    <property type="entry name" value="P-loop containing nucleotide triphosphate hydrolases"/>
    <property type="match status" value="1"/>
</dbReference>
<dbReference type="Proteomes" id="UP000274731">
    <property type="component" value="Segment"/>
</dbReference>
<name>A0A3G1L3N6_9CAUD</name>
<dbReference type="InterPro" id="IPR027417">
    <property type="entry name" value="P-loop_NTPase"/>
</dbReference>
<dbReference type="Pfam" id="PF02562">
    <property type="entry name" value="PhoH"/>
    <property type="match status" value="1"/>
</dbReference>
<gene>
    <name evidence="4" type="ORF">SCBWM1_gp105</name>
</gene>
<dbReference type="InterPro" id="IPR051451">
    <property type="entry name" value="PhoH2-like"/>
</dbReference>
<evidence type="ECO:0000256" key="2">
    <source>
        <dbReference type="ARBA" id="ARBA00022840"/>
    </source>
</evidence>
<dbReference type="EMBL" id="MG450654">
    <property type="protein sequence ID" value="ATW62789.1"/>
    <property type="molecule type" value="Genomic_DNA"/>
</dbReference>
<reference evidence="4 5" key="1">
    <citation type="journal article" date="2018" name="Environ. Microbiol.">
        <title>Novel phage-host interactions and evolution as revealed by a cyanomyovirus isolated from an estuarine environment.</title>
        <authorList>
            <person name="Xu Y."/>
            <person name="Zhang R."/>
            <person name="Wang N."/>
            <person name="Cai L."/>
            <person name="Tong Y."/>
            <person name="Sun Q."/>
            <person name="Chen F."/>
            <person name="Jiao N."/>
        </authorList>
    </citation>
    <scope>NUCLEOTIDE SEQUENCE [LARGE SCALE GENOMIC DNA]</scope>
</reference>
<protein>
    <submittedName>
        <fullName evidence="4">PhoH-like protein</fullName>
    </submittedName>
</protein>
<proteinExistence type="predicted"/>
<evidence type="ECO:0000313" key="4">
    <source>
        <dbReference type="EMBL" id="ATW62789.1"/>
    </source>
</evidence>
<dbReference type="GO" id="GO:0005524">
    <property type="term" value="F:ATP binding"/>
    <property type="evidence" value="ECO:0007669"/>
    <property type="project" value="UniProtKB-KW"/>
</dbReference>
<evidence type="ECO:0000259" key="3">
    <source>
        <dbReference type="Pfam" id="PF02562"/>
    </source>
</evidence>